<dbReference type="Proteomes" id="UP000178943">
    <property type="component" value="Unassembled WGS sequence"/>
</dbReference>
<evidence type="ECO:0000313" key="3">
    <source>
        <dbReference type="Proteomes" id="UP000178943"/>
    </source>
</evidence>
<dbReference type="PROSITE" id="PS51831">
    <property type="entry name" value="HD"/>
    <property type="match status" value="1"/>
</dbReference>
<dbReference type="SUPFAM" id="SSF109604">
    <property type="entry name" value="HD-domain/PDEase-like"/>
    <property type="match status" value="1"/>
</dbReference>
<protein>
    <recommendedName>
        <fullName evidence="1">HD domain-containing protein</fullName>
    </recommendedName>
</protein>
<organism evidence="2 3">
    <name type="scientific">Candidatus Fischerbacteria bacterium RBG_13_37_8</name>
    <dbReference type="NCBI Taxonomy" id="1817863"/>
    <lineage>
        <taxon>Bacteria</taxon>
        <taxon>Candidatus Fischeribacteriota</taxon>
    </lineage>
</organism>
<dbReference type="CDD" id="cd00077">
    <property type="entry name" value="HDc"/>
    <property type="match status" value="1"/>
</dbReference>
<dbReference type="SMART" id="SM00471">
    <property type="entry name" value="HDc"/>
    <property type="match status" value="1"/>
</dbReference>
<dbReference type="AlphaFoldDB" id="A0A1F5VX84"/>
<dbReference type="STRING" id="1817863.A2Y62_11240"/>
<dbReference type="PANTHER" id="PTHR11373:SF4">
    <property type="entry name" value="DEOXYNUCLEOSIDE TRIPHOSPHATE TRIPHOSPHOHYDROLASE SAMHD1"/>
    <property type="match status" value="1"/>
</dbReference>
<evidence type="ECO:0000313" key="2">
    <source>
        <dbReference type="EMBL" id="OGF67691.1"/>
    </source>
</evidence>
<dbReference type="GO" id="GO:0008832">
    <property type="term" value="F:dGTPase activity"/>
    <property type="evidence" value="ECO:0007669"/>
    <property type="project" value="TreeGrafter"/>
</dbReference>
<dbReference type="GO" id="GO:0006203">
    <property type="term" value="P:dGTP catabolic process"/>
    <property type="evidence" value="ECO:0007669"/>
    <property type="project" value="TreeGrafter"/>
</dbReference>
<proteinExistence type="predicted"/>
<dbReference type="Pfam" id="PF19276">
    <property type="entry name" value="HD_assoc_2"/>
    <property type="match status" value="1"/>
</dbReference>
<accession>A0A1F5VX84</accession>
<reference evidence="2 3" key="1">
    <citation type="journal article" date="2016" name="Nat. Commun.">
        <title>Thousands of microbial genomes shed light on interconnected biogeochemical processes in an aquifer system.</title>
        <authorList>
            <person name="Anantharaman K."/>
            <person name="Brown C.T."/>
            <person name="Hug L.A."/>
            <person name="Sharon I."/>
            <person name="Castelle C.J."/>
            <person name="Probst A.J."/>
            <person name="Thomas B.C."/>
            <person name="Singh A."/>
            <person name="Wilkins M.J."/>
            <person name="Karaoz U."/>
            <person name="Brodie E.L."/>
            <person name="Williams K.H."/>
            <person name="Hubbard S.S."/>
            <person name="Banfield J.F."/>
        </authorList>
    </citation>
    <scope>NUCLEOTIDE SEQUENCE [LARGE SCALE GENOMIC DNA]</scope>
</reference>
<name>A0A1F5VX84_9BACT</name>
<dbReference type="InterPro" id="IPR050135">
    <property type="entry name" value="dGTPase-like"/>
</dbReference>
<comment type="caution">
    <text evidence="2">The sequence shown here is derived from an EMBL/GenBank/DDBJ whole genome shotgun (WGS) entry which is preliminary data.</text>
</comment>
<evidence type="ECO:0000259" key="1">
    <source>
        <dbReference type="PROSITE" id="PS51831"/>
    </source>
</evidence>
<dbReference type="InterPro" id="IPR003607">
    <property type="entry name" value="HD/PDEase_dom"/>
</dbReference>
<feature type="domain" description="HD" evidence="1">
    <location>
        <begin position="49"/>
        <end position="172"/>
    </location>
</feature>
<dbReference type="EMBL" id="MFGW01000042">
    <property type="protein sequence ID" value="OGF67691.1"/>
    <property type="molecule type" value="Genomic_DNA"/>
</dbReference>
<dbReference type="Gene3D" id="1.10.3210.10">
    <property type="entry name" value="Hypothetical protein af1432"/>
    <property type="match status" value="1"/>
</dbReference>
<dbReference type="Pfam" id="PF01966">
    <property type="entry name" value="HD"/>
    <property type="match status" value="1"/>
</dbReference>
<dbReference type="PANTHER" id="PTHR11373">
    <property type="entry name" value="DEOXYNUCLEOSIDE TRIPHOSPHATE TRIPHOSPHOHYDROLASE"/>
    <property type="match status" value="1"/>
</dbReference>
<gene>
    <name evidence="2" type="ORF">A2Y62_11240</name>
</gene>
<sequence>MEIRDPIHGLIEYDETEEKIINSSIFQRLRNIRQLALSNYVYPGAHHTRFEHSIGTMHLAGKIAPRFNLPDKKKKILRLAGLLHDIGHGPFSHVSEQILEKYVTEQELTKHKAENAHELMSICLIQKSKSLCDLLEREDTQEILNIIQKIEKRSIEKDIISGPLDVDKLDYLLRDSYFAGVKYGIFDLDKVIESLCEIKISREASQVGITEEGVYAIEQILLAKYHMNIQVYQHRVRRIIDAMLIRGIEYAIEENNKNVINCYKFKDNEDFFDRYIQFDDTVIFDAILRQPNGIAKQYFERIKSRKLFKEVYCIEINSFNFPDIVMLENIKNISEKKLKMIEKEVARLFPTKNGGIIPELIIADKHTISNPTFKYPQVKINTDTIMVKKKENLRNAFPEVSTIFSNPAVDPEKDILHIYAPVDSIDDKEKRKKYIYENKDNIKNIIMEVL</sequence>
<dbReference type="InterPro" id="IPR045509">
    <property type="entry name" value="HD_assoc_2"/>
</dbReference>
<dbReference type="InterPro" id="IPR006674">
    <property type="entry name" value="HD_domain"/>
</dbReference>